<feature type="domain" description="Multidrug resistance protein MdtA-like C-terminal permuted SH3" evidence="5">
    <location>
        <begin position="266"/>
        <end position="321"/>
    </location>
</feature>
<feature type="domain" description="Multidrug resistance protein MdtA-like barrel-sandwich hybrid" evidence="4">
    <location>
        <begin position="45"/>
        <end position="180"/>
    </location>
</feature>
<evidence type="ECO:0000256" key="1">
    <source>
        <dbReference type="ARBA" id="ARBA00004196"/>
    </source>
</evidence>
<dbReference type="SUPFAM" id="SSF111369">
    <property type="entry name" value="HlyD-like secretion proteins"/>
    <property type="match status" value="1"/>
</dbReference>
<dbReference type="Gene3D" id="2.40.30.170">
    <property type="match status" value="1"/>
</dbReference>
<evidence type="ECO:0000259" key="5">
    <source>
        <dbReference type="Pfam" id="PF25967"/>
    </source>
</evidence>
<evidence type="ECO:0000256" key="2">
    <source>
        <dbReference type="ARBA" id="ARBA00009477"/>
    </source>
</evidence>
<protein>
    <submittedName>
        <fullName evidence="6">Efflux RND transporter periplasmic adaptor subunit</fullName>
    </submittedName>
</protein>
<gene>
    <name evidence="6" type="ORF">ACFOGH_06055</name>
</gene>
<keyword evidence="3" id="KW-0813">Transport</keyword>
<dbReference type="InterPro" id="IPR058627">
    <property type="entry name" value="MdtA-like_C"/>
</dbReference>
<dbReference type="Pfam" id="PF25917">
    <property type="entry name" value="BSH_RND"/>
    <property type="match status" value="1"/>
</dbReference>
<keyword evidence="7" id="KW-1185">Reference proteome</keyword>
<organism evidence="6 7">
    <name type="scientific">Cypionkella sinensis</name>
    <dbReference type="NCBI Taxonomy" id="1756043"/>
    <lineage>
        <taxon>Bacteria</taxon>
        <taxon>Pseudomonadati</taxon>
        <taxon>Pseudomonadota</taxon>
        <taxon>Alphaproteobacteria</taxon>
        <taxon>Rhodobacterales</taxon>
        <taxon>Paracoccaceae</taxon>
        <taxon>Cypionkella</taxon>
    </lineage>
</organism>
<dbReference type="RefSeq" id="WP_380072168.1">
    <property type="nucleotide sequence ID" value="NZ_JBHRTO010000001.1"/>
</dbReference>
<accession>A0ABV7IXN9</accession>
<dbReference type="Gene3D" id="2.40.420.20">
    <property type="match status" value="1"/>
</dbReference>
<comment type="similarity">
    <text evidence="2">Belongs to the membrane fusion protein (MFP) (TC 8.A.1) family.</text>
</comment>
<reference evidence="7" key="1">
    <citation type="journal article" date="2019" name="Int. J. Syst. Evol. Microbiol.">
        <title>The Global Catalogue of Microorganisms (GCM) 10K type strain sequencing project: providing services to taxonomists for standard genome sequencing and annotation.</title>
        <authorList>
            <consortium name="The Broad Institute Genomics Platform"/>
            <consortium name="The Broad Institute Genome Sequencing Center for Infectious Disease"/>
            <person name="Wu L."/>
            <person name="Ma J."/>
        </authorList>
    </citation>
    <scope>NUCLEOTIDE SEQUENCE [LARGE SCALE GENOMIC DNA]</scope>
    <source>
        <strain evidence="7">KCTC 52039</strain>
    </source>
</reference>
<proteinExistence type="inferred from homology"/>
<dbReference type="Pfam" id="PF25967">
    <property type="entry name" value="RND-MFP_C"/>
    <property type="match status" value="1"/>
</dbReference>
<comment type="caution">
    <text evidence="6">The sequence shown here is derived from an EMBL/GenBank/DDBJ whole genome shotgun (WGS) entry which is preliminary data.</text>
</comment>
<comment type="subcellular location">
    <subcellularLocation>
        <location evidence="1">Cell envelope</location>
    </subcellularLocation>
</comment>
<evidence type="ECO:0000256" key="3">
    <source>
        <dbReference type="ARBA" id="ARBA00022448"/>
    </source>
</evidence>
<evidence type="ECO:0000259" key="4">
    <source>
        <dbReference type="Pfam" id="PF25917"/>
    </source>
</evidence>
<dbReference type="InterPro" id="IPR006143">
    <property type="entry name" value="RND_pump_MFP"/>
</dbReference>
<sequence length="341" mass="34454">MIAAALWFFQPWGASGLAVAVETVAPAPLVLVLAVNGRLAPQHLVEVKPLVGGAVVSILVDEGAVVTQGEVLALIDPSGQLAQVRQAKAALDAGLVTQAQAQANLARAKALGANIARTTLADAQTAQQTATQEVARLTALLDQAQIGLKKYTIAAPVAGTVLSRNVEVGQVVDVATPLFSIADIAHLVVETDVDEGYAARITLGLPAMLQLKGDSAKRAGKVSFVAAQVDAATGGLAVKIGFDTAVKAPVGLTVTANIIVERQAAAIAVPRAAVITDAVGAAVFVAVSGHAVRRGVRVVDWPADRVQVTAGLSAGDVVITDATGLSDGLAISVPVTAKADP</sequence>
<dbReference type="PANTHER" id="PTHR30469:SF15">
    <property type="entry name" value="HLYD FAMILY OF SECRETION PROTEINS"/>
    <property type="match status" value="1"/>
</dbReference>
<dbReference type="EMBL" id="JBHRTO010000001">
    <property type="protein sequence ID" value="MFC3180543.1"/>
    <property type="molecule type" value="Genomic_DNA"/>
</dbReference>
<evidence type="ECO:0000313" key="6">
    <source>
        <dbReference type="EMBL" id="MFC3180543.1"/>
    </source>
</evidence>
<name>A0ABV7IXN9_9RHOB</name>
<evidence type="ECO:0000313" key="7">
    <source>
        <dbReference type="Proteomes" id="UP001595547"/>
    </source>
</evidence>
<dbReference type="Gene3D" id="1.10.287.470">
    <property type="entry name" value="Helix hairpin bin"/>
    <property type="match status" value="1"/>
</dbReference>
<dbReference type="PANTHER" id="PTHR30469">
    <property type="entry name" value="MULTIDRUG RESISTANCE PROTEIN MDTA"/>
    <property type="match status" value="1"/>
</dbReference>
<dbReference type="InterPro" id="IPR058625">
    <property type="entry name" value="MdtA-like_BSH"/>
</dbReference>
<dbReference type="Proteomes" id="UP001595547">
    <property type="component" value="Unassembled WGS sequence"/>
</dbReference>
<dbReference type="NCBIfam" id="TIGR01730">
    <property type="entry name" value="RND_mfp"/>
    <property type="match status" value="1"/>
</dbReference>
<dbReference type="Gene3D" id="2.40.50.100">
    <property type="match status" value="1"/>
</dbReference>